<dbReference type="GO" id="GO:0005524">
    <property type="term" value="F:ATP binding"/>
    <property type="evidence" value="ECO:0007669"/>
    <property type="project" value="UniProtKB-KW"/>
</dbReference>
<dbReference type="GO" id="GO:0005737">
    <property type="term" value="C:cytoplasm"/>
    <property type="evidence" value="ECO:0007669"/>
    <property type="project" value="TreeGrafter"/>
</dbReference>
<dbReference type="InterPro" id="IPR027417">
    <property type="entry name" value="P-loop_NTPase"/>
</dbReference>
<name>A0A5E5A2E2_9BURK</name>
<evidence type="ECO:0000256" key="1">
    <source>
        <dbReference type="ARBA" id="ARBA00022741"/>
    </source>
</evidence>
<dbReference type="Proteomes" id="UP000414136">
    <property type="component" value="Unassembled WGS sequence"/>
</dbReference>
<keyword evidence="1" id="KW-0547">Nucleotide-binding</keyword>
<dbReference type="SUPFAM" id="SSF52540">
    <property type="entry name" value="P-loop containing nucleoside triphosphate hydrolases"/>
    <property type="match status" value="1"/>
</dbReference>
<organism evidence="3 4">
    <name type="scientific">Pandoraea captiosa</name>
    <dbReference type="NCBI Taxonomy" id="2508302"/>
    <lineage>
        <taxon>Bacteria</taxon>
        <taxon>Pseudomonadati</taxon>
        <taxon>Pseudomonadota</taxon>
        <taxon>Betaproteobacteria</taxon>
        <taxon>Burkholderiales</taxon>
        <taxon>Burkholderiaceae</taxon>
        <taxon>Pandoraea</taxon>
    </lineage>
</organism>
<dbReference type="Gene3D" id="3.40.50.300">
    <property type="entry name" value="P-loop containing nucleotide triphosphate hydrolases"/>
    <property type="match status" value="1"/>
</dbReference>
<protein>
    <submittedName>
        <fullName evidence="3">ATPase</fullName>
    </submittedName>
</protein>
<keyword evidence="2" id="KW-0067">ATP-binding</keyword>
<dbReference type="PANTHER" id="PTHR12169">
    <property type="entry name" value="ATPASE N2B"/>
    <property type="match status" value="1"/>
</dbReference>
<dbReference type="RefSeq" id="WP_150625430.1">
    <property type="nucleotide sequence ID" value="NZ_CABPSQ010000003.1"/>
</dbReference>
<dbReference type="GO" id="GO:0032153">
    <property type="term" value="C:cell division site"/>
    <property type="evidence" value="ECO:0007669"/>
    <property type="project" value="TreeGrafter"/>
</dbReference>
<accession>A0A5E5A2E2</accession>
<keyword evidence="4" id="KW-1185">Reference proteome</keyword>
<evidence type="ECO:0000313" key="3">
    <source>
        <dbReference type="EMBL" id="VVE66932.1"/>
    </source>
</evidence>
<dbReference type="GO" id="GO:0016887">
    <property type="term" value="F:ATP hydrolysis activity"/>
    <property type="evidence" value="ECO:0007669"/>
    <property type="project" value="InterPro"/>
</dbReference>
<dbReference type="OrthoDB" id="9774491at2"/>
<proteinExistence type="predicted"/>
<dbReference type="AlphaFoldDB" id="A0A5E5A2E2"/>
<dbReference type="PANTHER" id="PTHR12169:SF6">
    <property type="entry name" value="AFG1-LIKE ATPASE"/>
    <property type="match status" value="1"/>
</dbReference>
<gene>
    <name evidence="3" type="ORF">PCA31118_02405</name>
</gene>
<dbReference type="Pfam" id="PF03969">
    <property type="entry name" value="AFG1_ATPase"/>
    <property type="match status" value="1"/>
</dbReference>
<evidence type="ECO:0000256" key="2">
    <source>
        <dbReference type="ARBA" id="ARBA00022840"/>
    </source>
</evidence>
<dbReference type="InterPro" id="IPR005654">
    <property type="entry name" value="ATPase_AFG1-like"/>
</dbReference>
<reference evidence="3 4" key="1">
    <citation type="submission" date="2019-08" db="EMBL/GenBank/DDBJ databases">
        <authorList>
            <person name="Peeters C."/>
        </authorList>
    </citation>
    <scope>NUCLEOTIDE SEQUENCE [LARGE SCALE GENOMIC DNA]</scope>
    <source>
        <strain evidence="3 4">LMG 31118</strain>
    </source>
</reference>
<dbReference type="GO" id="GO:0051301">
    <property type="term" value="P:cell division"/>
    <property type="evidence" value="ECO:0007669"/>
    <property type="project" value="TreeGrafter"/>
</dbReference>
<dbReference type="NCBIfam" id="NF040713">
    <property type="entry name" value="ZapE"/>
    <property type="match status" value="1"/>
</dbReference>
<dbReference type="EMBL" id="CABPSQ010000003">
    <property type="protein sequence ID" value="VVE66932.1"/>
    <property type="molecule type" value="Genomic_DNA"/>
</dbReference>
<sequence>MIDAARITQALAERHITPDLRQRDAIAALTKMTQMTKMTHRSNLTTAGASPDGPPYDGVYCYGLPGRGKSLVVDAAFAVATCEKRRVHFHEFLRDIHRQLVREPKCDDRLAAVAHRWLDGVELLCFDEFHVHDIADAFLIGRFLDIALARGVRLVLTSNYAPQQLLPDPEFHERFEPTIAVILQRFAIIHFDGATDYRLGGETAQMTRWISPLAAAQDVFPARYAELEGHPASGPTQVTMAGRPLAARSAGARVLWADFDALCVAHRSHLDYLGLCEQWRVLFVDELHVEQLRRPDTLQRLLWLIDICYDRQCTLLIASDAPLIAALDALRDWRDLSRTISRLAEMGSRDYERRTLRTPH</sequence>
<evidence type="ECO:0000313" key="4">
    <source>
        <dbReference type="Proteomes" id="UP000414136"/>
    </source>
</evidence>